<organism evidence="1 2">
    <name type="scientific">Streblomastix strix</name>
    <dbReference type="NCBI Taxonomy" id="222440"/>
    <lineage>
        <taxon>Eukaryota</taxon>
        <taxon>Metamonada</taxon>
        <taxon>Preaxostyla</taxon>
        <taxon>Oxymonadida</taxon>
        <taxon>Streblomastigidae</taxon>
        <taxon>Streblomastix</taxon>
    </lineage>
</organism>
<dbReference type="EMBL" id="SNRW01003153">
    <property type="protein sequence ID" value="KAA6390643.1"/>
    <property type="molecule type" value="Genomic_DNA"/>
</dbReference>
<evidence type="ECO:0000313" key="2">
    <source>
        <dbReference type="Proteomes" id="UP000324800"/>
    </source>
</evidence>
<evidence type="ECO:0000313" key="1">
    <source>
        <dbReference type="EMBL" id="KAA6390643.1"/>
    </source>
</evidence>
<dbReference type="Proteomes" id="UP000324800">
    <property type="component" value="Unassembled WGS sequence"/>
</dbReference>
<protein>
    <submittedName>
        <fullName evidence="1">Uncharacterized protein</fullName>
    </submittedName>
</protein>
<dbReference type="Gene3D" id="3.40.47.10">
    <property type="match status" value="1"/>
</dbReference>
<dbReference type="InterPro" id="IPR016039">
    <property type="entry name" value="Thiolase-like"/>
</dbReference>
<accession>A0A5J4W7U4</accession>
<sequence>MKDWLKNQFKTKVVGQKVMKNDEVDLQFFHFLPRKTKLLDHNQRLLVKIAYQTFEDAVVRLSDQTIKCISIRSGRCRCIFSLDGDPVECKSIRRILNVGRQQFRPVVVGSEIKC</sequence>
<dbReference type="OrthoDB" id="329835at2759"/>
<dbReference type="AlphaFoldDB" id="A0A5J4W7U4"/>
<comment type="caution">
    <text evidence="1">The sequence shown here is derived from an EMBL/GenBank/DDBJ whole genome shotgun (WGS) entry which is preliminary data.</text>
</comment>
<name>A0A5J4W7U4_9EUKA</name>
<reference evidence="1 2" key="1">
    <citation type="submission" date="2019-03" db="EMBL/GenBank/DDBJ databases">
        <title>Single cell metagenomics reveals metabolic interactions within the superorganism composed of flagellate Streblomastix strix and complex community of Bacteroidetes bacteria on its surface.</title>
        <authorList>
            <person name="Treitli S.C."/>
            <person name="Kolisko M."/>
            <person name="Husnik F."/>
            <person name="Keeling P."/>
            <person name="Hampl V."/>
        </authorList>
    </citation>
    <scope>NUCLEOTIDE SEQUENCE [LARGE SCALE GENOMIC DNA]</scope>
    <source>
        <strain evidence="1">ST1C</strain>
    </source>
</reference>
<gene>
    <name evidence="1" type="ORF">EZS28_013831</name>
</gene>
<proteinExistence type="predicted"/>
<dbReference type="GO" id="GO:0016746">
    <property type="term" value="F:acyltransferase activity"/>
    <property type="evidence" value="ECO:0007669"/>
    <property type="project" value="InterPro"/>
</dbReference>